<dbReference type="EMBL" id="JAICCE010000018">
    <property type="protein sequence ID" value="KAG9265378.1"/>
    <property type="molecule type" value="Genomic_DNA"/>
</dbReference>
<organism evidence="1 2">
    <name type="scientific">Astyanax mexicanus</name>
    <name type="common">Blind cave fish</name>
    <name type="synonym">Astyanax fasciatus mexicanus</name>
    <dbReference type="NCBI Taxonomy" id="7994"/>
    <lineage>
        <taxon>Eukaryota</taxon>
        <taxon>Metazoa</taxon>
        <taxon>Chordata</taxon>
        <taxon>Craniata</taxon>
        <taxon>Vertebrata</taxon>
        <taxon>Euteleostomi</taxon>
        <taxon>Actinopterygii</taxon>
        <taxon>Neopterygii</taxon>
        <taxon>Teleostei</taxon>
        <taxon>Ostariophysi</taxon>
        <taxon>Characiformes</taxon>
        <taxon>Characoidei</taxon>
        <taxon>Acestrorhamphidae</taxon>
        <taxon>Acestrorhamphinae</taxon>
        <taxon>Astyanax</taxon>
    </lineage>
</organism>
<reference evidence="1 2" key="1">
    <citation type="submission" date="2021-07" db="EMBL/GenBank/DDBJ databases">
        <authorList>
            <person name="Imarazene B."/>
            <person name="Zahm M."/>
            <person name="Klopp C."/>
            <person name="Cabau C."/>
            <person name="Beille S."/>
            <person name="Jouanno E."/>
            <person name="Castinel A."/>
            <person name="Lluch J."/>
            <person name="Gil L."/>
            <person name="Kuchtly C."/>
            <person name="Lopez Roques C."/>
            <person name="Donnadieu C."/>
            <person name="Parrinello H."/>
            <person name="Journot L."/>
            <person name="Du K."/>
            <person name="Schartl M."/>
            <person name="Retaux S."/>
            <person name="Guiguen Y."/>
        </authorList>
    </citation>
    <scope>NUCLEOTIDE SEQUENCE [LARGE SCALE GENOMIC DNA]</scope>
    <source>
        <strain evidence="1">Pach_M1</strain>
        <tissue evidence="1">Testis</tissue>
    </source>
</reference>
<comment type="caution">
    <text evidence="1">The sequence shown here is derived from an EMBL/GenBank/DDBJ whole genome shotgun (WGS) entry which is preliminary data.</text>
</comment>
<protein>
    <submittedName>
        <fullName evidence="1">Uncharacterized protein</fullName>
    </submittedName>
</protein>
<dbReference type="AlphaFoldDB" id="A0A8T2L0F3"/>
<gene>
    <name evidence="1" type="ORF">AMEX_G21767</name>
</gene>
<evidence type="ECO:0000313" key="2">
    <source>
        <dbReference type="Proteomes" id="UP000752171"/>
    </source>
</evidence>
<sequence>MLTADRNFKDALDNRRMRRRTATPWRQKSAGTSLTMLLFSRTERRGGLFSHRLRVVELDSSDAADKE</sequence>
<dbReference type="Proteomes" id="UP000752171">
    <property type="component" value="Unassembled WGS sequence"/>
</dbReference>
<accession>A0A8T2L0F3</accession>
<name>A0A8T2L0F3_ASTMX</name>
<proteinExistence type="predicted"/>
<evidence type="ECO:0000313" key="1">
    <source>
        <dbReference type="EMBL" id="KAG9265378.1"/>
    </source>
</evidence>